<keyword evidence="10" id="KW-0375">Hydrogen ion transport</keyword>
<evidence type="ECO:0000256" key="13">
    <source>
        <dbReference type="ARBA" id="ARBA00023128"/>
    </source>
</evidence>
<reference evidence="16" key="1">
    <citation type="submission" date="2019-03" db="EMBL/GenBank/DDBJ databases">
        <authorList>
            <person name="Mank J."/>
            <person name="Almeida P."/>
        </authorList>
    </citation>
    <scope>NUCLEOTIDE SEQUENCE</scope>
    <source>
        <strain evidence="16">78183</strain>
    </source>
</reference>
<gene>
    <name evidence="16" type="ORF">SVIM_LOCUS121596</name>
</gene>
<sequence length="473" mass="53112">MTSLQEALRKATPTRWLTELSFFLQLERRLVKPTGKTTIKTTETGSMPIVEGMGSSTMARALEPNIFILIEDNCLKGQRQTSLPNRLVNFQIGTAYGEIGSAVKSESKPMGGTGWCSWREYWFAATARSVKLDLGFESTINLSPSTLQYNKYLDGVPPLESQSIDQLRITFVAVLKLYLIALGERPPSQSGTLGKILPTKSTMDFLIDPTLSVHGVFRVSNDVRIWGILLNRRNIPIMLMPIELMLLAVNLNFLVFSVSLDDMMGQLFALLVPTVQLRNPLLVAEDEISFYEIDFHDRKSLGKTFKVTLDGRIQAIQEELLQFLNPNEVVLLESNEQQRLLRISLRICGTVVESLSMARCTPKCEKTVQALLCRNLNLKLATLLNATSSRRIRLQDDLVTKFHVLVSAAFSPSCLLKAKKVELIREGLVVLRKEVQQVLTNFWNAPRVSCQVPPRRAVYHKIELEPGAKPPSI</sequence>
<dbReference type="PANTHER" id="PTHR37774:SF4">
    <property type="entry name" value="ATP SYNTHASE PROTEIN MI25"/>
    <property type="match status" value="1"/>
</dbReference>
<keyword evidence="12" id="KW-0406">Ion transport</keyword>
<evidence type="ECO:0000256" key="12">
    <source>
        <dbReference type="ARBA" id="ARBA00023065"/>
    </source>
</evidence>
<organism evidence="16">
    <name type="scientific">Salix viminalis</name>
    <name type="common">Common osier</name>
    <name type="synonym">Basket willow</name>
    <dbReference type="NCBI Taxonomy" id="40686"/>
    <lineage>
        <taxon>Eukaryota</taxon>
        <taxon>Viridiplantae</taxon>
        <taxon>Streptophyta</taxon>
        <taxon>Embryophyta</taxon>
        <taxon>Tracheophyta</taxon>
        <taxon>Spermatophyta</taxon>
        <taxon>Magnoliopsida</taxon>
        <taxon>eudicotyledons</taxon>
        <taxon>Gunneridae</taxon>
        <taxon>Pentapetalae</taxon>
        <taxon>rosids</taxon>
        <taxon>fabids</taxon>
        <taxon>Malpighiales</taxon>
        <taxon>Salicaceae</taxon>
        <taxon>Saliceae</taxon>
        <taxon>Salix</taxon>
    </lineage>
</organism>
<evidence type="ECO:0000256" key="15">
    <source>
        <dbReference type="ARBA" id="ARBA00023310"/>
    </source>
</evidence>
<evidence type="ECO:0000256" key="5">
    <source>
        <dbReference type="ARBA" id="ARBA00011648"/>
    </source>
</evidence>
<evidence type="ECO:0000313" key="16">
    <source>
        <dbReference type="EMBL" id="VFU30613.1"/>
    </source>
</evidence>
<dbReference type="Pfam" id="PF05405">
    <property type="entry name" value="Mt_ATP-synt_B"/>
    <property type="match status" value="1"/>
</dbReference>
<dbReference type="Pfam" id="PF00420">
    <property type="entry name" value="Oxidored_q2"/>
    <property type="match status" value="1"/>
</dbReference>
<comment type="subcellular location">
    <subcellularLocation>
        <location evidence="2">Membrane</location>
        <topology evidence="2">Multi-pass membrane protein</topology>
    </subcellularLocation>
    <subcellularLocation>
        <location evidence="3">Mitochondrion membrane</location>
        <topology evidence="3">Single-pass membrane protein</topology>
    </subcellularLocation>
</comment>
<dbReference type="InterPro" id="IPR044988">
    <property type="entry name" value="MI25_plants"/>
</dbReference>
<comment type="similarity">
    <text evidence="4">Belongs to the ATPase protein MI25 family.</text>
</comment>
<evidence type="ECO:0000256" key="3">
    <source>
        <dbReference type="ARBA" id="ARBA00004304"/>
    </source>
</evidence>
<keyword evidence="7" id="KW-0813">Transport</keyword>
<evidence type="ECO:0000256" key="4">
    <source>
        <dbReference type="ARBA" id="ARBA00009281"/>
    </source>
</evidence>
<proteinExistence type="inferred from homology"/>
<protein>
    <recommendedName>
        <fullName evidence="6">ATP synthase protein MI25</fullName>
    </recommendedName>
</protein>
<dbReference type="EMBL" id="CAADRP010000653">
    <property type="protein sequence ID" value="VFU30613.1"/>
    <property type="molecule type" value="Genomic_DNA"/>
</dbReference>
<keyword evidence="9" id="KW-0812">Transmembrane</keyword>
<dbReference type="AlphaFoldDB" id="A0A6N2KR45"/>
<comment type="subunit">
    <text evidence="5">F-type ATPases have 2 components, CF(1) - the catalytic core - and CF(0) - the membrane proton channel. CF(1) has five subunits: alpha(3), beta(3), gamma(1), delta(1), epsilon(1). CF(0) has three main subunits: a, b and c.</text>
</comment>
<evidence type="ECO:0000256" key="14">
    <source>
        <dbReference type="ARBA" id="ARBA00023136"/>
    </source>
</evidence>
<dbReference type="PANTHER" id="PTHR37774">
    <property type="entry name" value="ATP SYNTHASE PROTEIN MI25-RELATED"/>
    <property type="match status" value="1"/>
</dbReference>
<accession>A0A6N2KR45</accession>
<dbReference type="GO" id="GO:0045259">
    <property type="term" value="C:proton-transporting ATP synthase complex"/>
    <property type="evidence" value="ECO:0007669"/>
    <property type="project" value="UniProtKB-KW"/>
</dbReference>
<evidence type="ECO:0000256" key="8">
    <source>
        <dbReference type="ARBA" id="ARBA00022547"/>
    </source>
</evidence>
<dbReference type="Gene3D" id="1.10.287.3510">
    <property type="match status" value="1"/>
</dbReference>
<keyword evidence="11" id="KW-1133">Transmembrane helix</keyword>
<evidence type="ECO:0000256" key="6">
    <source>
        <dbReference type="ARBA" id="ARBA00017388"/>
    </source>
</evidence>
<evidence type="ECO:0000256" key="1">
    <source>
        <dbReference type="ARBA" id="ARBA00003096"/>
    </source>
</evidence>
<name>A0A6N2KR45_SALVM</name>
<evidence type="ECO:0000256" key="9">
    <source>
        <dbReference type="ARBA" id="ARBA00022692"/>
    </source>
</evidence>
<dbReference type="InterPro" id="IPR039428">
    <property type="entry name" value="NUOK/Mnh_C1-like"/>
</dbReference>
<evidence type="ECO:0000256" key="2">
    <source>
        <dbReference type="ARBA" id="ARBA00004141"/>
    </source>
</evidence>
<evidence type="ECO:0000256" key="10">
    <source>
        <dbReference type="ARBA" id="ARBA00022781"/>
    </source>
</evidence>
<keyword evidence="14" id="KW-0472">Membrane</keyword>
<evidence type="ECO:0000256" key="11">
    <source>
        <dbReference type="ARBA" id="ARBA00022989"/>
    </source>
</evidence>
<keyword evidence="8" id="KW-0138">CF(0)</keyword>
<keyword evidence="13" id="KW-0496">Mitochondrion</keyword>
<dbReference type="InterPro" id="IPR008688">
    <property type="entry name" value="ATP_synth_Bsub_B/MI25"/>
</dbReference>
<dbReference type="GO" id="GO:0015078">
    <property type="term" value="F:proton transmembrane transporter activity"/>
    <property type="evidence" value="ECO:0007669"/>
    <property type="project" value="InterPro"/>
</dbReference>
<evidence type="ECO:0000256" key="7">
    <source>
        <dbReference type="ARBA" id="ARBA00022448"/>
    </source>
</evidence>
<dbReference type="GO" id="GO:0031966">
    <property type="term" value="C:mitochondrial membrane"/>
    <property type="evidence" value="ECO:0007669"/>
    <property type="project" value="UniProtKB-SubCell"/>
</dbReference>
<dbReference type="GO" id="GO:0015986">
    <property type="term" value="P:proton motive force-driven ATP synthesis"/>
    <property type="evidence" value="ECO:0007669"/>
    <property type="project" value="InterPro"/>
</dbReference>
<comment type="function">
    <text evidence="1">This is one of the chains of the nonenzymatic component (CF(0) subunit) of the mitochondrial ATPase complex.</text>
</comment>
<keyword evidence="15" id="KW-0066">ATP synthesis</keyword>